<dbReference type="InterPro" id="IPR036691">
    <property type="entry name" value="Endo/exonu/phosph_ase_sf"/>
</dbReference>
<dbReference type="PANTHER" id="PTHR23227:SF67">
    <property type="entry name" value="CRANIOFACIAL DEVELOPMENT PROTEIN 2-LIKE"/>
    <property type="match status" value="1"/>
</dbReference>
<proteinExistence type="predicted"/>
<feature type="domain" description="Endonuclease/exonuclease/phosphatase" evidence="1">
    <location>
        <begin position="11"/>
        <end position="130"/>
    </location>
</feature>
<dbReference type="EMBL" id="VJMJ01000175">
    <property type="protein sequence ID" value="KAF0728637.1"/>
    <property type="molecule type" value="Genomic_DNA"/>
</dbReference>
<sequence>MGRPPAESLSFYDDLRAAYRSLPSRDITIICGDFNAKLGQKTPQDSFMGQWCRGIRNRNGHLLANLCDELRLVAFNTLFRKRATNLTTWSQTRTTHRIFNQIDFILGPHNQRRFCTNAQSWGGLITPSDHKLVTADINLAVATKRRHHRQRVAHVKPDYHLLADPETRLV</sequence>
<dbReference type="AlphaFoldDB" id="A0A6G0WMR1"/>
<reference evidence="2 3" key="1">
    <citation type="submission" date="2019-07" db="EMBL/GenBank/DDBJ databases">
        <title>Genomics analysis of Aphanomyces spp. identifies a new class of oomycete effector associated with host adaptation.</title>
        <authorList>
            <person name="Gaulin E."/>
        </authorList>
    </citation>
    <scope>NUCLEOTIDE SEQUENCE [LARGE SCALE GENOMIC DNA]</scope>
    <source>
        <strain evidence="2 3">ATCC 201684</strain>
    </source>
</reference>
<evidence type="ECO:0000313" key="2">
    <source>
        <dbReference type="EMBL" id="KAF0728637.1"/>
    </source>
</evidence>
<dbReference type="InterPro" id="IPR005135">
    <property type="entry name" value="Endo/exonuclease/phosphatase"/>
</dbReference>
<dbReference type="GO" id="GO:0003824">
    <property type="term" value="F:catalytic activity"/>
    <property type="evidence" value="ECO:0007669"/>
    <property type="project" value="InterPro"/>
</dbReference>
<protein>
    <recommendedName>
        <fullName evidence="1">Endonuclease/exonuclease/phosphatase domain-containing protein</fullName>
    </recommendedName>
</protein>
<name>A0A6G0WMR1_9STRA</name>
<dbReference type="Pfam" id="PF03372">
    <property type="entry name" value="Exo_endo_phos"/>
    <property type="match status" value="1"/>
</dbReference>
<comment type="caution">
    <text evidence="2">The sequence shown here is derived from an EMBL/GenBank/DDBJ whole genome shotgun (WGS) entry which is preliminary data.</text>
</comment>
<dbReference type="PANTHER" id="PTHR23227">
    <property type="entry name" value="BUCENTAUR RELATED"/>
    <property type="match status" value="1"/>
</dbReference>
<dbReference type="SUPFAM" id="SSF56219">
    <property type="entry name" value="DNase I-like"/>
    <property type="match status" value="1"/>
</dbReference>
<evidence type="ECO:0000259" key="1">
    <source>
        <dbReference type="Pfam" id="PF03372"/>
    </source>
</evidence>
<dbReference type="VEuPathDB" id="FungiDB:AeMF1_005776"/>
<dbReference type="Proteomes" id="UP000481153">
    <property type="component" value="Unassembled WGS sequence"/>
</dbReference>
<keyword evidence="3" id="KW-1185">Reference proteome</keyword>
<organism evidence="2 3">
    <name type="scientific">Aphanomyces euteiches</name>
    <dbReference type="NCBI Taxonomy" id="100861"/>
    <lineage>
        <taxon>Eukaryota</taxon>
        <taxon>Sar</taxon>
        <taxon>Stramenopiles</taxon>
        <taxon>Oomycota</taxon>
        <taxon>Saprolegniomycetes</taxon>
        <taxon>Saprolegniales</taxon>
        <taxon>Verrucalvaceae</taxon>
        <taxon>Aphanomyces</taxon>
    </lineage>
</organism>
<dbReference type="InterPro" id="IPR027124">
    <property type="entry name" value="Swc5/CFDP1/2"/>
</dbReference>
<evidence type="ECO:0000313" key="3">
    <source>
        <dbReference type="Proteomes" id="UP000481153"/>
    </source>
</evidence>
<gene>
    <name evidence="2" type="ORF">Ae201684_013596</name>
</gene>
<accession>A0A6G0WMR1</accession>
<dbReference type="Gene3D" id="3.60.10.10">
    <property type="entry name" value="Endonuclease/exonuclease/phosphatase"/>
    <property type="match status" value="1"/>
</dbReference>